<evidence type="ECO:0000313" key="3">
    <source>
        <dbReference type="Proteomes" id="UP000325902"/>
    </source>
</evidence>
<protein>
    <submittedName>
        <fullName evidence="2">Ino eighty subunit 1</fullName>
    </submittedName>
</protein>
<dbReference type="Proteomes" id="UP000325902">
    <property type="component" value="Unassembled WGS sequence"/>
</dbReference>
<dbReference type="PANTHER" id="PTHR37287">
    <property type="entry name" value="INO EIGHTY SUBUNIT 1"/>
    <property type="match status" value="1"/>
</dbReference>
<dbReference type="OrthoDB" id="5413003at2759"/>
<gene>
    <name evidence="2" type="ORF">DBV05_g2809</name>
</gene>
<sequence length="842" mass="91540">MSQLSTTSAPRSDEPDPRNSLRHVLAADPPNQDMVDAPTPVKTEAGQPSAQDDHDTTDDPKSKPTDEQPMYTATTTTTRRNANGSVSSVYSGNKIRHLKKEDGVPLWRKDIQYDFLRNVFDDQTRVFHKVSDGTSGHTFADIYLDAMAKSSKCSKILKDKLLTERAAAINMAMVCLLVNVGRMNTTLNFFPEMRAQLRTYHSIPSLQAHQDPNAYKQLQDAPRLKSILKGATEDTQQPSTIEEIKNTPVPRTNPVNLIFVLAQYAPKISELHFFPPRDFFDLVMRSALSSESRAKAFLWLMWWYLESDFTEQDALNNPFGAGQPGTAGDATSGMPIKTPPFKHLTEEEAALENVDTEEEKQFGEEKRKERIAILATDMAPVVTGPKRGIKKGFTNNPVFSVASDDGSLTPGRDHQSPGPGSFRSSGRAKAPLKALQADYGSDTDRTRSASPPSVAGFPPRITPNMRINNLLNDDGPSTPQPPPTKGPGRGNWGPRSKGTPSTVGGSTRHPFKAHLDAGSPSVGLGGSGPHGFYLPLNGTDPSINRKRPPTAHQMAVEQHRKKQVDYILDRKLRNRHREAERRRKREGTFSRAWKRLKLMPDGYDSEEEFYAAAALAAENGVLEHSPVRRPMLEATRLAGLTPIVGRLELDDCGEEMAHWARIFRQTGRRLDRWDGNPDAVPIKKRKDRDEREKEAAAAAAAAASAPTPQHDLVWVGEDASSGPPGTGPVPAGSSRAAGRRSGGVGASRRKRTGVPSSVAGSTVADASERGDAESIADLPLGGGGRESSAVPMEDDMDDVDESVVGGPPPPAAVLADDEMEVEDDGEAAEGEESEEDEEMGGA</sequence>
<feature type="region of interest" description="Disordered" evidence="1">
    <location>
        <begin position="320"/>
        <end position="339"/>
    </location>
</feature>
<dbReference type="PANTHER" id="PTHR37287:SF1">
    <property type="entry name" value="INO EIGHTY SUBUNIT 1"/>
    <property type="match status" value="1"/>
</dbReference>
<dbReference type="EMBL" id="VCHE01000011">
    <property type="protein sequence ID" value="KAB2578556.1"/>
    <property type="molecule type" value="Genomic_DNA"/>
</dbReference>
<feature type="compositionally biased region" description="Acidic residues" evidence="1">
    <location>
        <begin position="815"/>
        <end position="842"/>
    </location>
</feature>
<feature type="compositionally biased region" description="Basic and acidic residues" evidence="1">
    <location>
        <begin position="51"/>
        <end position="66"/>
    </location>
</feature>
<feature type="compositionally biased region" description="Low complexity" evidence="1">
    <location>
        <begin position="696"/>
        <end position="705"/>
    </location>
</feature>
<feature type="compositionally biased region" description="Low complexity" evidence="1">
    <location>
        <begin position="72"/>
        <end position="83"/>
    </location>
</feature>
<dbReference type="InterPro" id="IPR038014">
    <property type="entry name" value="Ies1"/>
</dbReference>
<evidence type="ECO:0000256" key="1">
    <source>
        <dbReference type="SAM" id="MobiDB-lite"/>
    </source>
</evidence>
<evidence type="ECO:0000313" key="2">
    <source>
        <dbReference type="EMBL" id="KAB2578556.1"/>
    </source>
</evidence>
<dbReference type="AlphaFoldDB" id="A0A5N5DKX3"/>
<feature type="compositionally biased region" description="Acidic residues" evidence="1">
    <location>
        <begin position="792"/>
        <end position="801"/>
    </location>
</feature>
<feature type="region of interest" description="Disordered" evidence="1">
    <location>
        <begin position="401"/>
        <end position="514"/>
    </location>
</feature>
<dbReference type="GO" id="GO:0031011">
    <property type="term" value="C:Ino80 complex"/>
    <property type="evidence" value="ECO:0007669"/>
    <property type="project" value="InterPro"/>
</dbReference>
<organism evidence="2 3">
    <name type="scientific">Lasiodiplodia theobromae</name>
    <dbReference type="NCBI Taxonomy" id="45133"/>
    <lineage>
        <taxon>Eukaryota</taxon>
        <taxon>Fungi</taxon>
        <taxon>Dikarya</taxon>
        <taxon>Ascomycota</taxon>
        <taxon>Pezizomycotina</taxon>
        <taxon>Dothideomycetes</taxon>
        <taxon>Dothideomycetes incertae sedis</taxon>
        <taxon>Botryosphaeriales</taxon>
        <taxon>Botryosphaeriaceae</taxon>
        <taxon>Lasiodiplodia</taxon>
    </lineage>
</organism>
<feature type="compositionally biased region" description="Polar residues" evidence="1">
    <location>
        <begin position="1"/>
        <end position="10"/>
    </location>
</feature>
<keyword evidence="3" id="KW-1185">Reference proteome</keyword>
<feature type="region of interest" description="Disordered" evidence="1">
    <location>
        <begin position="670"/>
        <end position="842"/>
    </location>
</feature>
<accession>A0A5N5DKX3</accession>
<feature type="compositionally biased region" description="Low complexity" evidence="1">
    <location>
        <begin position="416"/>
        <end position="427"/>
    </location>
</feature>
<reference evidence="2 3" key="1">
    <citation type="journal article" date="2019" name="Sci. Rep.">
        <title>A multi-omics analysis of the grapevine pathogen Lasiodiplodia theobromae reveals that temperature affects the expression of virulence- and pathogenicity-related genes.</title>
        <authorList>
            <person name="Felix C."/>
            <person name="Meneses R."/>
            <person name="Goncalves M.F.M."/>
            <person name="Tilleman L."/>
            <person name="Duarte A.S."/>
            <person name="Jorrin-Novo J.V."/>
            <person name="Van de Peer Y."/>
            <person name="Deforce D."/>
            <person name="Van Nieuwerburgh F."/>
            <person name="Esteves A.C."/>
            <person name="Alves A."/>
        </authorList>
    </citation>
    <scope>NUCLEOTIDE SEQUENCE [LARGE SCALE GENOMIC DNA]</scope>
    <source>
        <strain evidence="2 3">LA-SOL3</strain>
    </source>
</reference>
<proteinExistence type="predicted"/>
<name>A0A5N5DKX3_9PEZI</name>
<feature type="region of interest" description="Disordered" evidence="1">
    <location>
        <begin position="1"/>
        <end position="88"/>
    </location>
</feature>
<comment type="caution">
    <text evidence="2">The sequence shown here is derived from an EMBL/GenBank/DDBJ whole genome shotgun (WGS) entry which is preliminary data.</text>
</comment>